<organism evidence="1 2">
    <name type="scientific">Canavalia gladiata</name>
    <name type="common">Sword bean</name>
    <name type="synonym">Dolichos gladiatus</name>
    <dbReference type="NCBI Taxonomy" id="3824"/>
    <lineage>
        <taxon>Eukaryota</taxon>
        <taxon>Viridiplantae</taxon>
        <taxon>Streptophyta</taxon>
        <taxon>Embryophyta</taxon>
        <taxon>Tracheophyta</taxon>
        <taxon>Spermatophyta</taxon>
        <taxon>Magnoliopsida</taxon>
        <taxon>eudicotyledons</taxon>
        <taxon>Gunneridae</taxon>
        <taxon>Pentapetalae</taxon>
        <taxon>rosids</taxon>
        <taxon>fabids</taxon>
        <taxon>Fabales</taxon>
        <taxon>Fabaceae</taxon>
        <taxon>Papilionoideae</taxon>
        <taxon>50 kb inversion clade</taxon>
        <taxon>NPAAA clade</taxon>
        <taxon>indigoferoid/millettioid clade</taxon>
        <taxon>Phaseoleae</taxon>
        <taxon>Canavalia</taxon>
    </lineage>
</organism>
<sequence length="137" mass="14936">MGISCKVPIIPEANEVHSLPCNTFTTAVDDQAMSFLIDVITANLRASILARAYANNHHGICKDDAIVKTLSVIGLPCINLRIRHDGTLSIIIIIVASFTMSVTKFPRSATMESFLGTKGERVGNQNSLETLKRKPQK</sequence>
<keyword evidence="2" id="KW-1185">Reference proteome</keyword>
<gene>
    <name evidence="1" type="ORF">VNO77_04485</name>
</gene>
<reference evidence="1 2" key="1">
    <citation type="submission" date="2024-01" db="EMBL/GenBank/DDBJ databases">
        <title>The genomes of 5 underutilized Papilionoideae crops provide insights into root nodulation and disease resistanc.</title>
        <authorList>
            <person name="Jiang F."/>
        </authorList>
    </citation>
    <scope>NUCLEOTIDE SEQUENCE [LARGE SCALE GENOMIC DNA]</scope>
    <source>
        <strain evidence="1">LVBAO_FW01</strain>
        <tissue evidence="1">Leaves</tissue>
    </source>
</reference>
<protein>
    <submittedName>
        <fullName evidence="1">Uncharacterized protein</fullName>
    </submittedName>
</protein>
<comment type="caution">
    <text evidence="1">The sequence shown here is derived from an EMBL/GenBank/DDBJ whole genome shotgun (WGS) entry which is preliminary data.</text>
</comment>
<evidence type="ECO:0000313" key="2">
    <source>
        <dbReference type="Proteomes" id="UP001367508"/>
    </source>
</evidence>
<dbReference type="Proteomes" id="UP001367508">
    <property type="component" value="Unassembled WGS sequence"/>
</dbReference>
<evidence type="ECO:0000313" key="1">
    <source>
        <dbReference type="EMBL" id="KAK7362374.1"/>
    </source>
</evidence>
<dbReference type="AlphaFoldDB" id="A0AAN9R942"/>
<name>A0AAN9R942_CANGL</name>
<proteinExistence type="predicted"/>
<dbReference type="EMBL" id="JAYMYQ010000001">
    <property type="protein sequence ID" value="KAK7362374.1"/>
    <property type="molecule type" value="Genomic_DNA"/>
</dbReference>
<accession>A0AAN9R942</accession>